<reference evidence="2" key="1">
    <citation type="submission" date="2017-02" db="UniProtKB">
        <authorList>
            <consortium name="WormBaseParasite"/>
        </authorList>
    </citation>
    <scope>IDENTIFICATION</scope>
</reference>
<name>A0A0M3ILG7_ASCLU</name>
<dbReference type="Proteomes" id="UP000036681">
    <property type="component" value="Unplaced"/>
</dbReference>
<keyword evidence="1" id="KW-1185">Reference proteome</keyword>
<sequence>MIGKLAEHKINGFAQAIGIYNFEHKFIKSRLKSGWSVRTATARSPTNAKQQNGGITEAEQEHIKAVLARAEAGRIIEQQRIGFAFKFPSNFSHNNEESIY</sequence>
<dbReference type="AlphaFoldDB" id="A0A0M3ILG7"/>
<proteinExistence type="predicted"/>
<protein>
    <submittedName>
        <fullName evidence="2">Recombinase domain-containing protein</fullName>
    </submittedName>
</protein>
<dbReference type="WBParaSite" id="ALUE_0001959501-mRNA-1">
    <property type="protein sequence ID" value="ALUE_0001959501-mRNA-1"/>
    <property type="gene ID" value="ALUE_0001959501"/>
</dbReference>
<accession>A0A0M3ILG7</accession>
<evidence type="ECO:0000313" key="1">
    <source>
        <dbReference type="Proteomes" id="UP000036681"/>
    </source>
</evidence>
<organism evidence="1 2">
    <name type="scientific">Ascaris lumbricoides</name>
    <name type="common">Giant roundworm</name>
    <dbReference type="NCBI Taxonomy" id="6252"/>
    <lineage>
        <taxon>Eukaryota</taxon>
        <taxon>Metazoa</taxon>
        <taxon>Ecdysozoa</taxon>
        <taxon>Nematoda</taxon>
        <taxon>Chromadorea</taxon>
        <taxon>Rhabditida</taxon>
        <taxon>Spirurina</taxon>
        <taxon>Ascaridomorpha</taxon>
        <taxon>Ascaridoidea</taxon>
        <taxon>Ascarididae</taxon>
        <taxon>Ascaris</taxon>
    </lineage>
</organism>
<evidence type="ECO:0000313" key="2">
    <source>
        <dbReference type="WBParaSite" id="ALUE_0001959501-mRNA-1"/>
    </source>
</evidence>